<evidence type="ECO:0000259" key="1">
    <source>
        <dbReference type="Pfam" id="PF03625"/>
    </source>
</evidence>
<feature type="domain" description="DUF302" evidence="1">
    <location>
        <begin position="35"/>
        <end position="100"/>
    </location>
</feature>
<dbReference type="PATRIC" id="fig|1807.14.peg.3058"/>
<name>A0A0J6W1Q9_9MYCO</name>
<dbReference type="InterPro" id="IPR016796">
    <property type="entry name" value="UCP021774"/>
</dbReference>
<dbReference type="RefSeq" id="WP_048423716.1">
    <property type="nucleotide sequence ID" value="NZ_JYNU01000016.1"/>
</dbReference>
<sequence length="135" mass="14519">MSYALSTTVHTTFADAVERTRHALAEQGFGVLTEIDMKATLKAKLGEDMEDYLILGACNPPLAHRAVEAERQIGLLLPCNVVVRTDPSQQGAVIVDAMDPKVMVQVSENPELRDVADEAARKLRSAIASLGSDGD</sequence>
<organism evidence="2 3">
    <name type="scientific">Mycolicibacterium obuense</name>
    <dbReference type="NCBI Taxonomy" id="1807"/>
    <lineage>
        <taxon>Bacteria</taxon>
        <taxon>Bacillati</taxon>
        <taxon>Actinomycetota</taxon>
        <taxon>Actinomycetes</taxon>
        <taxon>Mycobacteriales</taxon>
        <taxon>Mycobacteriaceae</taxon>
        <taxon>Mycolicibacterium</taxon>
    </lineage>
</organism>
<dbReference type="CDD" id="cd14797">
    <property type="entry name" value="DUF302"/>
    <property type="match status" value="1"/>
</dbReference>
<evidence type="ECO:0000313" key="3">
    <source>
        <dbReference type="Proteomes" id="UP000036313"/>
    </source>
</evidence>
<proteinExistence type="predicted"/>
<dbReference type="AlphaFoldDB" id="A0A0J6W1Q9"/>
<dbReference type="Proteomes" id="UP000036313">
    <property type="component" value="Unassembled WGS sequence"/>
</dbReference>
<dbReference type="InterPro" id="IPR035923">
    <property type="entry name" value="TT1751-like_sf"/>
</dbReference>
<gene>
    <name evidence="2" type="ORF">MOBUDSM44075_03033</name>
</gene>
<reference evidence="2 3" key="1">
    <citation type="journal article" date="2015" name="Genome Biol. Evol.">
        <title>Characterization of Three Mycobacterium spp. with Potential Use in Bioremediation by Genome Sequencing and Comparative Genomics.</title>
        <authorList>
            <person name="Das S."/>
            <person name="Pettersson B.M."/>
            <person name="Behra P.R."/>
            <person name="Ramesh M."/>
            <person name="Dasgupta S."/>
            <person name="Bhattacharya A."/>
            <person name="Kirsebom L.A."/>
        </authorList>
    </citation>
    <scope>NUCLEOTIDE SEQUENCE [LARGE SCALE GENOMIC DNA]</scope>
    <source>
        <strain evidence="2 3">DSM 44075</strain>
    </source>
</reference>
<protein>
    <recommendedName>
        <fullName evidence="1">DUF302 domain-containing protein</fullName>
    </recommendedName>
</protein>
<dbReference type="Gene3D" id="3.30.310.70">
    <property type="entry name" value="TT1751-like domain"/>
    <property type="match status" value="1"/>
</dbReference>
<dbReference type="PIRSF" id="PIRSF021774">
    <property type="entry name" value="UCP021774"/>
    <property type="match status" value="1"/>
</dbReference>
<dbReference type="PANTHER" id="PTHR38342">
    <property type="entry name" value="SLR5037 PROTEIN"/>
    <property type="match status" value="1"/>
</dbReference>
<dbReference type="SUPFAM" id="SSF103247">
    <property type="entry name" value="TT1751-like"/>
    <property type="match status" value="1"/>
</dbReference>
<dbReference type="PANTHER" id="PTHR38342:SF1">
    <property type="entry name" value="SLR5037 PROTEIN"/>
    <property type="match status" value="1"/>
</dbReference>
<accession>A0A0J6W1Q9</accession>
<dbReference type="InterPro" id="IPR005180">
    <property type="entry name" value="DUF302"/>
</dbReference>
<evidence type="ECO:0000313" key="2">
    <source>
        <dbReference type="EMBL" id="KMO75663.1"/>
    </source>
</evidence>
<dbReference type="Pfam" id="PF03625">
    <property type="entry name" value="DUF302"/>
    <property type="match status" value="1"/>
</dbReference>
<dbReference type="EMBL" id="JYNU01000016">
    <property type="protein sequence ID" value="KMO75663.1"/>
    <property type="molecule type" value="Genomic_DNA"/>
</dbReference>
<comment type="caution">
    <text evidence="2">The sequence shown here is derived from an EMBL/GenBank/DDBJ whole genome shotgun (WGS) entry which is preliminary data.</text>
</comment>